<name>A0A2T9JS21_9CAUL</name>
<evidence type="ECO:0000313" key="1">
    <source>
        <dbReference type="EMBL" id="PVM86494.1"/>
    </source>
</evidence>
<comment type="caution">
    <text evidence="1">The sequence shown here is derived from an EMBL/GenBank/DDBJ whole genome shotgun (WGS) entry which is preliminary data.</text>
</comment>
<proteinExistence type="predicted"/>
<dbReference type="EMBL" id="QDKQ01000056">
    <property type="protein sequence ID" value="PVM86494.1"/>
    <property type="molecule type" value="Genomic_DNA"/>
</dbReference>
<reference evidence="1 2" key="1">
    <citation type="submission" date="2018-04" db="EMBL/GenBank/DDBJ databases">
        <title>The genome sequence of Caulobacter sp. 744.</title>
        <authorList>
            <person name="Gao J."/>
            <person name="Sun J."/>
        </authorList>
    </citation>
    <scope>NUCLEOTIDE SEQUENCE [LARGE SCALE GENOMIC DNA]</scope>
    <source>
        <strain evidence="1 2">774</strain>
    </source>
</reference>
<dbReference type="Proteomes" id="UP000245073">
    <property type="component" value="Unassembled WGS sequence"/>
</dbReference>
<dbReference type="AlphaFoldDB" id="A0A2T9JS21"/>
<protein>
    <submittedName>
        <fullName evidence="1">Uncharacterized protein</fullName>
    </submittedName>
</protein>
<evidence type="ECO:0000313" key="2">
    <source>
        <dbReference type="Proteomes" id="UP000245073"/>
    </source>
</evidence>
<organism evidence="1 2">
    <name type="scientific">Caulobacter endophyticus</name>
    <dbReference type="NCBI Taxonomy" id="2172652"/>
    <lineage>
        <taxon>Bacteria</taxon>
        <taxon>Pseudomonadati</taxon>
        <taxon>Pseudomonadota</taxon>
        <taxon>Alphaproteobacteria</taxon>
        <taxon>Caulobacterales</taxon>
        <taxon>Caulobacteraceae</taxon>
        <taxon>Caulobacter</taxon>
    </lineage>
</organism>
<sequence>MLVETWNVGGLEMRRELWERIERELAASAARLGWSVRTEVIQESRNKPVDPYAIGARNALAGPG</sequence>
<accession>A0A2T9JS21</accession>
<keyword evidence="2" id="KW-1185">Reference proteome</keyword>
<gene>
    <name evidence="1" type="ORF">DDF67_16080</name>
</gene>